<comment type="caution">
    <text evidence="2">The sequence shown here is derived from an EMBL/GenBank/DDBJ whole genome shotgun (WGS) entry which is preliminary data.</text>
</comment>
<evidence type="ECO:0000256" key="1">
    <source>
        <dbReference type="SAM" id="Coils"/>
    </source>
</evidence>
<sequence length="195" mass="21753">MANCVNVTTANAFVDATSADYASLFKQSLDCSLDGTGDVQRKLTCLPAHLCIRQTGMLKNEEFVTAGNVFDARDYVACLNCPLDNKKGVQRTLTPLPSGKLKLELGLRIRLFGASRSIKFVFELQPIAVDRVDVLESKLKDMKEELDKLSRRVDAGRRDDRYEESARWASRGGFIESFNAQGVSNRADRRRALDT</sequence>
<accession>A0A6A3R578</accession>
<keyword evidence="1" id="KW-0175">Coiled coil</keyword>
<evidence type="ECO:0000313" key="3">
    <source>
        <dbReference type="Proteomes" id="UP000440732"/>
    </source>
</evidence>
<protein>
    <submittedName>
        <fullName evidence="2">Uncharacterized protein</fullName>
    </submittedName>
</protein>
<proteinExistence type="predicted"/>
<dbReference type="Proteomes" id="UP000440732">
    <property type="component" value="Unassembled WGS sequence"/>
</dbReference>
<dbReference type="AlphaFoldDB" id="A0A6A3R578"/>
<feature type="coiled-coil region" evidence="1">
    <location>
        <begin position="132"/>
        <end position="159"/>
    </location>
</feature>
<reference evidence="2 3" key="1">
    <citation type="submission" date="2018-08" db="EMBL/GenBank/DDBJ databases">
        <title>Genomic investigation of the strawberry pathogen Phytophthora fragariae indicates pathogenicity is determined by transcriptional variation in three key races.</title>
        <authorList>
            <person name="Adams T.M."/>
            <person name="Armitage A.D."/>
            <person name="Sobczyk M.K."/>
            <person name="Bates H.J."/>
            <person name="Dunwell J.M."/>
            <person name="Nellist C.F."/>
            <person name="Harrison R.J."/>
        </authorList>
    </citation>
    <scope>NUCLEOTIDE SEQUENCE [LARGE SCALE GENOMIC DNA]</scope>
    <source>
        <strain evidence="2 3">NOV-5</strain>
    </source>
</reference>
<organism evidence="2 3">
    <name type="scientific">Phytophthora fragariae</name>
    <dbReference type="NCBI Taxonomy" id="53985"/>
    <lineage>
        <taxon>Eukaryota</taxon>
        <taxon>Sar</taxon>
        <taxon>Stramenopiles</taxon>
        <taxon>Oomycota</taxon>
        <taxon>Peronosporomycetes</taxon>
        <taxon>Peronosporales</taxon>
        <taxon>Peronosporaceae</taxon>
        <taxon>Phytophthora</taxon>
    </lineage>
</organism>
<evidence type="ECO:0000313" key="2">
    <source>
        <dbReference type="EMBL" id="KAE9089507.1"/>
    </source>
</evidence>
<name>A0A6A3R578_9STRA</name>
<gene>
    <name evidence="2" type="ORF">PF006_g25344</name>
</gene>
<dbReference type="EMBL" id="QXGA01002960">
    <property type="protein sequence ID" value="KAE9089507.1"/>
    <property type="molecule type" value="Genomic_DNA"/>
</dbReference>